<gene>
    <name evidence="2" type="ORF">L596_025706</name>
</gene>
<accession>A0A4U5M8I9</accession>
<dbReference type="Proteomes" id="UP000298663">
    <property type="component" value="Unassembled WGS sequence"/>
</dbReference>
<comment type="caution">
    <text evidence="2">The sequence shown here is derived from an EMBL/GenBank/DDBJ whole genome shotgun (WGS) entry which is preliminary data.</text>
</comment>
<dbReference type="EMBL" id="AZBU02000009">
    <property type="protein sequence ID" value="TKR65279.1"/>
    <property type="molecule type" value="Genomic_DNA"/>
</dbReference>
<protein>
    <submittedName>
        <fullName evidence="2">Uncharacterized protein</fullName>
    </submittedName>
</protein>
<reference evidence="2 3" key="1">
    <citation type="journal article" date="2015" name="Genome Biol.">
        <title>Comparative genomics of Steinernema reveals deeply conserved gene regulatory networks.</title>
        <authorList>
            <person name="Dillman A.R."/>
            <person name="Macchietto M."/>
            <person name="Porter C.F."/>
            <person name="Rogers A."/>
            <person name="Williams B."/>
            <person name="Antoshechkin I."/>
            <person name="Lee M.M."/>
            <person name="Goodwin Z."/>
            <person name="Lu X."/>
            <person name="Lewis E.E."/>
            <person name="Goodrich-Blair H."/>
            <person name="Stock S.P."/>
            <person name="Adams B.J."/>
            <person name="Sternberg P.W."/>
            <person name="Mortazavi A."/>
        </authorList>
    </citation>
    <scope>NUCLEOTIDE SEQUENCE [LARGE SCALE GENOMIC DNA]</scope>
    <source>
        <strain evidence="2 3">ALL</strain>
    </source>
</reference>
<name>A0A4U5M8I9_STECR</name>
<evidence type="ECO:0000256" key="1">
    <source>
        <dbReference type="SAM" id="MobiDB-lite"/>
    </source>
</evidence>
<proteinExistence type="predicted"/>
<dbReference type="AlphaFoldDB" id="A0A4U5M8I9"/>
<evidence type="ECO:0000313" key="3">
    <source>
        <dbReference type="Proteomes" id="UP000298663"/>
    </source>
</evidence>
<feature type="region of interest" description="Disordered" evidence="1">
    <location>
        <begin position="1"/>
        <end position="25"/>
    </location>
</feature>
<feature type="compositionally biased region" description="Gly residues" evidence="1">
    <location>
        <begin position="1"/>
        <end position="10"/>
    </location>
</feature>
<sequence>MDGSGGGAGHRGVSRGSSRTWVPPSTDIVDVGQDLRVLAWARLGEELRTVPFRPGALLEKSDLELGVEHKYAELINVRRPRRT</sequence>
<evidence type="ECO:0000313" key="2">
    <source>
        <dbReference type="EMBL" id="TKR65279.1"/>
    </source>
</evidence>
<reference evidence="2 3" key="2">
    <citation type="journal article" date="2019" name="G3 (Bethesda)">
        <title>Hybrid Assembly of the Genome of the Entomopathogenic Nematode Steinernema carpocapsae Identifies the X-Chromosome.</title>
        <authorList>
            <person name="Serra L."/>
            <person name="Macchietto M."/>
            <person name="Macias-Munoz A."/>
            <person name="McGill C.J."/>
            <person name="Rodriguez I.M."/>
            <person name="Rodriguez B."/>
            <person name="Murad R."/>
            <person name="Mortazavi A."/>
        </authorList>
    </citation>
    <scope>NUCLEOTIDE SEQUENCE [LARGE SCALE GENOMIC DNA]</scope>
    <source>
        <strain evidence="2 3">ALL</strain>
    </source>
</reference>
<keyword evidence="3" id="KW-1185">Reference proteome</keyword>
<organism evidence="2 3">
    <name type="scientific">Steinernema carpocapsae</name>
    <name type="common">Entomopathogenic nematode</name>
    <dbReference type="NCBI Taxonomy" id="34508"/>
    <lineage>
        <taxon>Eukaryota</taxon>
        <taxon>Metazoa</taxon>
        <taxon>Ecdysozoa</taxon>
        <taxon>Nematoda</taxon>
        <taxon>Chromadorea</taxon>
        <taxon>Rhabditida</taxon>
        <taxon>Tylenchina</taxon>
        <taxon>Panagrolaimomorpha</taxon>
        <taxon>Strongyloidoidea</taxon>
        <taxon>Steinernematidae</taxon>
        <taxon>Steinernema</taxon>
    </lineage>
</organism>